<gene>
    <name evidence="2" type="ORF">KJ970_11420</name>
</gene>
<evidence type="ECO:0000313" key="3">
    <source>
        <dbReference type="Proteomes" id="UP000777784"/>
    </source>
</evidence>
<dbReference type="Pfam" id="PF07929">
    <property type="entry name" value="PRiA4_ORF3"/>
    <property type="match status" value="1"/>
</dbReference>
<protein>
    <submittedName>
        <fullName evidence="2">Plasmid pRiA4b ORF-3 family protein</fullName>
    </submittedName>
</protein>
<dbReference type="PANTHER" id="PTHR41878:SF1">
    <property type="entry name" value="TNPR PROTEIN"/>
    <property type="match status" value="1"/>
</dbReference>
<dbReference type="AlphaFoldDB" id="A0A948W7D8"/>
<comment type="caution">
    <text evidence="2">The sequence shown here is derived from an EMBL/GenBank/DDBJ whole genome shotgun (WGS) entry which is preliminary data.</text>
</comment>
<dbReference type="Proteomes" id="UP000777784">
    <property type="component" value="Unassembled WGS sequence"/>
</dbReference>
<name>A0A948W7D8_UNCEI</name>
<proteinExistence type="predicted"/>
<accession>A0A948W7D8</accession>
<dbReference type="PANTHER" id="PTHR41878">
    <property type="entry name" value="LEXA REPRESSOR-RELATED"/>
    <property type="match status" value="1"/>
</dbReference>
<dbReference type="SUPFAM" id="SSF159941">
    <property type="entry name" value="MM3350-like"/>
    <property type="match status" value="1"/>
</dbReference>
<dbReference type="InterPro" id="IPR024047">
    <property type="entry name" value="MM3350-like_sf"/>
</dbReference>
<organism evidence="2 3">
    <name type="scientific">Eiseniibacteriota bacterium</name>
    <dbReference type="NCBI Taxonomy" id="2212470"/>
    <lineage>
        <taxon>Bacteria</taxon>
        <taxon>Candidatus Eiseniibacteriota</taxon>
    </lineage>
</organism>
<dbReference type="Gene3D" id="3.10.290.30">
    <property type="entry name" value="MM3350-like"/>
    <property type="match status" value="1"/>
</dbReference>
<dbReference type="InterPro" id="IPR012912">
    <property type="entry name" value="Plasmid_pRiA4b_Orf3-like"/>
</dbReference>
<evidence type="ECO:0000313" key="2">
    <source>
        <dbReference type="EMBL" id="MBU2691526.1"/>
    </source>
</evidence>
<evidence type="ECO:0000259" key="1">
    <source>
        <dbReference type="Pfam" id="PF07929"/>
    </source>
</evidence>
<sequence length="210" mass="24142">MKTAVLGDEITMEKSSSQNDSAVIGRIFQFKIILDGIKPPIWRRIQVSERITLHTLHIVIQNVMGWEDRHLYEFNHEGARFTAIEVDSEEESLAANTESIRLKDLHLKKGATISYVYDFGDYWSHEIILEEFPSIDPAQAYPVCISGARACPPEDCGGLPGYEELLEALSHPKHPEHEEMKRRLHRKFNPELFETEKVNQELRNEFTPGV</sequence>
<reference evidence="2" key="1">
    <citation type="submission" date="2021-05" db="EMBL/GenBank/DDBJ databases">
        <title>Energy efficiency and biological interactions define the core microbiome of deep oligotrophic groundwater.</title>
        <authorList>
            <person name="Mehrshad M."/>
            <person name="Lopez-Fernandez M."/>
            <person name="Bell E."/>
            <person name="Bernier-Latmani R."/>
            <person name="Bertilsson S."/>
            <person name="Dopson M."/>
        </authorList>
    </citation>
    <scope>NUCLEOTIDE SEQUENCE</scope>
    <source>
        <strain evidence="2">Modern_marine.mb.64</strain>
    </source>
</reference>
<feature type="domain" description="Plasmid pRiA4b Orf3-like" evidence="1">
    <location>
        <begin position="27"/>
        <end position="196"/>
    </location>
</feature>
<dbReference type="EMBL" id="JAHJDP010000065">
    <property type="protein sequence ID" value="MBU2691526.1"/>
    <property type="molecule type" value="Genomic_DNA"/>
</dbReference>